<dbReference type="EMBL" id="JAGDFM010000330">
    <property type="protein sequence ID" value="KAG7379766.1"/>
    <property type="molecule type" value="Genomic_DNA"/>
</dbReference>
<keyword evidence="2" id="KW-0732">Signal</keyword>
<evidence type="ECO:0000256" key="2">
    <source>
        <dbReference type="SAM" id="SignalP"/>
    </source>
</evidence>
<dbReference type="PROSITE" id="PS51257">
    <property type="entry name" value="PROKAR_LIPOPROTEIN"/>
    <property type="match status" value="1"/>
</dbReference>
<accession>A0A8T1VFP8</accession>
<proteinExistence type="predicted"/>
<name>A0A8T1VFP8_9STRA</name>
<dbReference type="Proteomes" id="UP000694044">
    <property type="component" value="Unassembled WGS sequence"/>
</dbReference>
<dbReference type="OrthoDB" id="125178at2759"/>
<evidence type="ECO:0000313" key="3">
    <source>
        <dbReference type="EMBL" id="KAG7379766.1"/>
    </source>
</evidence>
<feature type="chain" id="PRO_5035915121" description="RxLR effector protein" evidence="2">
    <location>
        <begin position="27"/>
        <end position="156"/>
    </location>
</feature>
<sequence>MLERLNTSTLFVATIVALSCIGQADADNALQVANVAPPFIGELVADDSAGRHLKSSTTLTKVEEEALGAEDEERAGWQSAATKLKAVNRFKSAGVNGGVTTRLKEAEVKKITEQVAQEVAKKPSKWRVIKKILKITYGVALATLIIVGVEAMLSSA</sequence>
<reference evidence="3" key="1">
    <citation type="submission" date="2021-02" db="EMBL/GenBank/DDBJ databases">
        <authorList>
            <person name="Palmer J.M."/>
        </authorList>
    </citation>
    <scope>NUCLEOTIDE SEQUENCE</scope>
    <source>
        <strain evidence="3">SCRP734</strain>
    </source>
</reference>
<comment type="caution">
    <text evidence="3">The sequence shown here is derived from an EMBL/GenBank/DDBJ whole genome shotgun (WGS) entry which is preliminary data.</text>
</comment>
<feature type="transmembrane region" description="Helical" evidence="1">
    <location>
        <begin position="135"/>
        <end position="153"/>
    </location>
</feature>
<dbReference type="AlphaFoldDB" id="A0A8T1VFP8"/>
<evidence type="ECO:0008006" key="5">
    <source>
        <dbReference type="Google" id="ProtNLM"/>
    </source>
</evidence>
<keyword evidence="4" id="KW-1185">Reference proteome</keyword>
<organism evidence="3 4">
    <name type="scientific">Phytophthora pseudosyringae</name>
    <dbReference type="NCBI Taxonomy" id="221518"/>
    <lineage>
        <taxon>Eukaryota</taxon>
        <taxon>Sar</taxon>
        <taxon>Stramenopiles</taxon>
        <taxon>Oomycota</taxon>
        <taxon>Peronosporomycetes</taxon>
        <taxon>Peronosporales</taxon>
        <taxon>Peronosporaceae</taxon>
        <taxon>Phytophthora</taxon>
    </lineage>
</organism>
<keyword evidence="1" id="KW-1133">Transmembrane helix</keyword>
<keyword evidence="1" id="KW-0812">Transmembrane</keyword>
<gene>
    <name evidence="3" type="ORF">PHYPSEUDO_008214</name>
</gene>
<keyword evidence="1" id="KW-0472">Membrane</keyword>
<evidence type="ECO:0000313" key="4">
    <source>
        <dbReference type="Proteomes" id="UP000694044"/>
    </source>
</evidence>
<protein>
    <recommendedName>
        <fullName evidence="5">RxLR effector protein</fullName>
    </recommendedName>
</protein>
<feature type="signal peptide" evidence="2">
    <location>
        <begin position="1"/>
        <end position="26"/>
    </location>
</feature>
<evidence type="ECO:0000256" key="1">
    <source>
        <dbReference type="SAM" id="Phobius"/>
    </source>
</evidence>